<comment type="caution">
    <text evidence="1">The sequence shown here is derived from an EMBL/GenBank/DDBJ whole genome shotgun (WGS) entry which is preliminary data.</text>
</comment>
<accession>A0ACC5WTM7</accession>
<dbReference type="EMBL" id="CM040463">
    <property type="protein sequence ID" value="MCI4382235.1"/>
    <property type="molecule type" value="Genomic_DNA"/>
</dbReference>
<organism evidence="1 2">
    <name type="scientific">Pangasianodon gigas</name>
    <name type="common">Mekong giant catfish</name>
    <name type="synonym">Pangasius gigas</name>
    <dbReference type="NCBI Taxonomy" id="30993"/>
    <lineage>
        <taxon>Eukaryota</taxon>
        <taxon>Metazoa</taxon>
        <taxon>Chordata</taxon>
        <taxon>Craniata</taxon>
        <taxon>Vertebrata</taxon>
        <taxon>Euteleostomi</taxon>
        <taxon>Actinopterygii</taxon>
        <taxon>Neopterygii</taxon>
        <taxon>Teleostei</taxon>
        <taxon>Ostariophysi</taxon>
        <taxon>Siluriformes</taxon>
        <taxon>Pangasiidae</taxon>
        <taxon>Pangasianodon</taxon>
    </lineage>
</organism>
<dbReference type="Proteomes" id="UP000829447">
    <property type="component" value="Linkage Group LG10"/>
</dbReference>
<keyword evidence="2" id="KW-1185">Reference proteome</keyword>
<protein>
    <submittedName>
        <fullName evidence="1">Uncharacterized protein</fullName>
    </submittedName>
</protein>
<evidence type="ECO:0000313" key="1">
    <source>
        <dbReference type="EMBL" id="MCI4382235.1"/>
    </source>
</evidence>
<sequence length="160" mass="17169">MAGIRWNFTPLLLSLLLLSSLLSSLLLSPSCALQMDRVRVSSVSTYGVELVGVGGPVRTRRTGTSTSTSTSGLSHHMKLSGVNVCGGQCCIGWSQAPGSQRCTKRKMGKRKDLSDFDEGQIVMSRRLGQSVSKAAGLVGCSQYAVVRTYQKWSKEGQPVN</sequence>
<reference evidence="1 2" key="1">
    <citation type="journal article" date="2022" name="bioRxiv">
        <title>An ancient truncated duplication of the anti-Mullerian hormone receptor type 2 gene is a potential conserved master sex determinant in the Pangasiidae catfish family.</title>
        <authorList>
            <person name="Wen M."/>
            <person name="Pan Q."/>
            <person name="Jouanno E."/>
            <person name="Montfort J."/>
            <person name="Zahm M."/>
            <person name="Cabau C."/>
            <person name="Klopp C."/>
            <person name="Iampietro C."/>
            <person name="Roques C."/>
            <person name="Bouchez O."/>
            <person name="Castinel A."/>
            <person name="Donnadieu C."/>
            <person name="Parrinello H."/>
            <person name="Poncet C."/>
            <person name="Belmonte E."/>
            <person name="Gautier V."/>
            <person name="Avarre J.-C."/>
            <person name="Dugue R."/>
            <person name="Gustiano R."/>
            <person name="Ha T.T.T."/>
            <person name="Campet M."/>
            <person name="Sriphairoj K."/>
            <person name="Ribolli J."/>
            <person name="de Almeida F.L."/>
            <person name="Desvignes T."/>
            <person name="Postlethwait J.H."/>
            <person name="Bucao C.F."/>
            <person name="Robinson-Rechavi M."/>
            <person name="Bobe J."/>
            <person name="Herpin A."/>
            <person name="Guiguen Y."/>
        </authorList>
    </citation>
    <scope>NUCLEOTIDE SEQUENCE [LARGE SCALE GENOMIC DNA]</scope>
    <source>
        <strain evidence="1">YG-Dec2019</strain>
    </source>
</reference>
<name>A0ACC5WTM7_PANGG</name>
<evidence type="ECO:0000313" key="2">
    <source>
        <dbReference type="Proteomes" id="UP000829447"/>
    </source>
</evidence>
<gene>
    <name evidence="1" type="ORF">PGIGA_G00012650</name>
</gene>
<proteinExistence type="predicted"/>